<dbReference type="InterPro" id="IPR035965">
    <property type="entry name" value="PAS-like_dom_sf"/>
</dbReference>
<evidence type="ECO:0000256" key="3">
    <source>
        <dbReference type="SAM" id="MobiDB-lite"/>
    </source>
</evidence>
<feature type="domain" description="Response regulatory" evidence="5">
    <location>
        <begin position="29"/>
        <end position="146"/>
    </location>
</feature>
<dbReference type="SMART" id="SM00086">
    <property type="entry name" value="PAC"/>
    <property type="match status" value="3"/>
</dbReference>
<dbReference type="SMART" id="SM00387">
    <property type="entry name" value="HATPase_c"/>
    <property type="match status" value="1"/>
</dbReference>
<dbReference type="InterPro" id="IPR036890">
    <property type="entry name" value="HATPase_C_sf"/>
</dbReference>
<evidence type="ECO:0000259" key="6">
    <source>
        <dbReference type="PROSITE" id="PS50112"/>
    </source>
</evidence>
<protein>
    <submittedName>
        <fullName evidence="8">PAS domain S-box-containing protein</fullName>
    </submittedName>
</protein>
<dbReference type="InterPro" id="IPR001610">
    <property type="entry name" value="PAC"/>
</dbReference>
<dbReference type="GO" id="GO:0006355">
    <property type="term" value="P:regulation of DNA-templated transcription"/>
    <property type="evidence" value="ECO:0007669"/>
    <property type="project" value="InterPro"/>
</dbReference>
<dbReference type="SMART" id="SM00091">
    <property type="entry name" value="PAS"/>
    <property type="match status" value="3"/>
</dbReference>
<evidence type="ECO:0000256" key="2">
    <source>
        <dbReference type="SAM" id="Coils"/>
    </source>
</evidence>
<dbReference type="InterPro" id="IPR000014">
    <property type="entry name" value="PAS"/>
</dbReference>
<dbReference type="CDD" id="cd00130">
    <property type="entry name" value="PAS"/>
    <property type="match status" value="3"/>
</dbReference>
<dbReference type="PROSITE" id="PS50113">
    <property type="entry name" value="PAC"/>
    <property type="match status" value="3"/>
</dbReference>
<dbReference type="Pfam" id="PF00512">
    <property type="entry name" value="HisKA"/>
    <property type="match status" value="1"/>
</dbReference>
<name>A0A1I1JH72_NATHA</name>
<dbReference type="SMART" id="SM00388">
    <property type="entry name" value="HisKA"/>
    <property type="match status" value="1"/>
</dbReference>
<dbReference type="Gene3D" id="3.30.565.10">
    <property type="entry name" value="Histidine kinase-like ATPase, C-terminal domain"/>
    <property type="match status" value="1"/>
</dbReference>
<dbReference type="Pfam" id="PF02518">
    <property type="entry name" value="HATPase_c"/>
    <property type="match status" value="1"/>
</dbReference>
<dbReference type="Pfam" id="PF00989">
    <property type="entry name" value="PAS"/>
    <property type="match status" value="3"/>
</dbReference>
<dbReference type="AlphaFoldDB" id="A0A1I1JH72"/>
<dbReference type="InterPro" id="IPR000700">
    <property type="entry name" value="PAS-assoc_C"/>
</dbReference>
<dbReference type="Pfam" id="PF00072">
    <property type="entry name" value="Response_reg"/>
    <property type="match status" value="1"/>
</dbReference>
<dbReference type="SUPFAM" id="SSF52172">
    <property type="entry name" value="CheY-like"/>
    <property type="match status" value="1"/>
</dbReference>
<evidence type="ECO:0000259" key="5">
    <source>
        <dbReference type="PROSITE" id="PS50110"/>
    </source>
</evidence>
<dbReference type="Gene3D" id="3.40.50.2300">
    <property type="match status" value="1"/>
</dbReference>
<proteinExistence type="predicted"/>
<dbReference type="InterPro" id="IPR005467">
    <property type="entry name" value="His_kinase_dom"/>
</dbReference>
<dbReference type="CDD" id="cd00082">
    <property type="entry name" value="HisKA"/>
    <property type="match status" value="1"/>
</dbReference>
<feature type="domain" description="Histidine kinase" evidence="4">
    <location>
        <begin position="567"/>
        <end position="774"/>
    </location>
</feature>
<feature type="domain" description="PAS" evidence="6">
    <location>
        <begin position="297"/>
        <end position="368"/>
    </location>
</feature>
<dbReference type="InterPro" id="IPR011006">
    <property type="entry name" value="CheY-like_superfamily"/>
</dbReference>
<dbReference type="InterPro" id="IPR003594">
    <property type="entry name" value="HATPase_dom"/>
</dbReference>
<dbReference type="CDD" id="cd00075">
    <property type="entry name" value="HATPase"/>
    <property type="match status" value="1"/>
</dbReference>
<feature type="modified residue" description="4-aspartylphosphate" evidence="1">
    <location>
        <position position="81"/>
    </location>
</feature>
<evidence type="ECO:0000259" key="7">
    <source>
        <dbReference type="PROSITE" id="PS50113"/>
    </source>
</evidence>
<dbReference type="SUPFAM" id="SSF47384">
    <property type="entry name" value="Homodimeric domain of signal transducing histidine kinase"/>
    <property type="match status" value="1"/>
</dbReference>
<dbReference type="SUPFAM" id="SSF55785">
    <property type="entry name" value="PYP-like sensor domain (PAS domain)"/>
    <property type="match status" value="3"/>
</dbReference>
<keyword evidence="2" id="KW-0175">Coiled coil</keyword>
<feature type="domain" description="PAC" evidence="7">
    <location>
        <begin position="491"/>
        <end position="556"/>
    </location>
</feature>
<dbReference type="InterPro" id="IPR003661">
    <property type="entry name" value="HisK_dim/P_dom"/>
</dbReference>
<feature type="domain" description="PAS" evidence="6">
    <location>
        <begin position="420"/>
        <end position="491"/>
    </location>
</feature>
<evidence type="ECO:0000313" key="9">
    <source>
        <dbReference type="Proteomes" id="UP000199161"/>
    </source>
</evidence>
<dbReference type="GO" id="GO:0000155">
    <property type="term" value="F:phosphorelay sensor kinase activity"/>
    <property type="evidence" value="ECO:0007669"/>
    <property type="project" value="InterPro"/>
</dbReference>
<keyword evidence="9" id="KW-1185">Reference proteome</keyword>
<dbReference type="NCBIfam" id="TIGR00229">
    <property type="entry name" value="sensory_box"/>
    <property type="match status" value="3"/>
</dbReference>
<dbReference type="PANTHER" id="PTHR44757">
    <property type="entry name" value="DIGUANYLATE CYCLASE DGCP"/>
    <property type="match status" value="1"/>
</dbReference>
<feature type="domain" description="PAC" evidence="7">
    <location>
        <begin position="228"/>
        <end position="300"/>
    </location>
</feature>
<gene>
    <name evidence="8" type="ORF">SAMN05444422_108242</name>
</gene>
<dbReference type="Gene3D" id="3.30.450.20">
    <property type="entry name" value="PAS domain"/>
    <property type="match status" value="3"/>
</dbReference>
<dbReference type="PROSITE" id="PS50110">
    <property type="entry name" value="RESPONSE_REGULATORY"/>
    <property type="match status" value="1"/>
</dbReference>
<dbReference type="InterPro" id="IPR001789">
    <property type="entry name" value="Sig_transdc_resp-reg_receiver"/>
</dbReference>
<evidence type="ECO:0000256" key="1">
    <source>
        <dbReference type="PROSITE-ProRule" id="PRU00169"/>
    </source>
</evidence>
<feature type="region of interest" description="Disordered" evidence="3">
    <location>
        <begin position="256"/>
        <end position="276"/>
    </location>
</feature>
<dbReference type="EMBL" id="FOKW01000008">
    <property type="protein sequence ID" value="SFC45978.1"/>
    <property type="molecule type" value="Genomic_DNA"/>
</dbReference>
<dbReference type="InterPro" id="IPR013767">
    <property type="entry name" value="PAS_fold"/>
</dbReference>
<feature type="region of interest" description="Disordered" evidence="3">
    <location>
        <begin position="1"/>
        <end position="23"/>
    </location>
</feature>
<dbReference type="PANTHER" id="PTHR44757:SF2">
    <property type="entry name" value="BIOFILM ARCHITECTURE MAINTENANCE PROTEIN MBAA"/>
    <property type="match status" value="1"/>
</dbReference>
<dbReference type="SUPFAM" id="SSF55874">
    <property type="entry name" value="ATPase domain of HSP90 chaperone/DNA topoisomerase II/histidine kinase"/>
    <property type="match status" value="1"/>
</dbReference>
<dbReference type="PROSITE" id="PS50109">
    <property type="entry name" value="HIS_KIN"/>
    <property type="match status" value="1"/>
</dbReference>
<dbReference type="Gene3D" id="1.10.287.130">
    <property type="match status" value="1"/>
</dbReference>
<feature type="coiled-coil region" evidence="2">
    <location>
        <begin position="540"/>
        <end position="596"/>
    </location>
</feature>
<evidence type="ECO:0000259" key="4">
    <source>
        <dbReference type="PROSITE" id="PS50109"/>
    </source>
</evidence>
<dbReference type="Proteomes" id="UP000199161">
    <property type="component" value="Unassembled WGS sequence"/>
</dbReference>
<feature type="domain" description="PAC" evidence="7">
    <location>
        <begin position="368"/>
        <end position="423"/>
    </location>
</feature>
<organism evidence="8 9">
    <name type="scientific">Natronobacterium haloterrestre</name>
    <name type="common">Halobiforma haloterrestris</name>
    <dbReference type="NCBI Taxonomy" id="148448"/>
    <lineage>
        <taxon>Archaea</taxon>
        <taxon>Methanobacteriati</taxon>
        <taxon>Methanobacteriota</taxon>
        <taxon>Stenosarchaea group</taxon>
        <taxon>Halobacteria</taxon>
        <taxon>Halobacteriales</taxon>
        <taxon>Natrialbaceae</taxon>
        <taxon>Natronobacterium</taxon>
    </lineage>
</organism>
<dbReference type="SMART" id="SM00448">
    <property type="entry name" value="REC"/>
    <property type="match status" value="1"/>
</dbReference>
<dbReference type="RefSeq" id="WP_245758077.1">
    <property type="nucleotide sequence ID" value="NZ_FOKW01000008.1"/>
</dbReference>
<accession>A0A1I1JH72</accession>
<dbReference type="PROSITE" id="PS50112">
    <property type="entry name" value="PAS"/>
    <property type="match status" value="3"/>
</dbReference>
<dbReference type="CDD" id="cd00156">
    <property type="entry name" value="REC"/>
    <property type="match status" value="1"/>
</dbReference>
<reference evidence="9" key="1">
    <citation type="submission" date="2016-10" db="EMBL/GenBank/DDBJ databases">
        <authorList>
            <person name="Varghese N."/>
            <person name="Submissions S."/>
        </authorList>
    </citation>
    <scope>NUCLEOTIDE SEQUENCE [LARGE SCALE GENOMIC DNA]</scope>
    <source>
        <strain evidence="9">DSM 13078</strain>
    </source>
</reference>
<keyword evidence="1" id="KW-0597">Phosphoprotein</keyword>
<dbReference type="InterPro" id="IPR036097">
    <property type="entry name" value="HisK_dim/P_sf"/>
</dbReference>
<dbReference type="InterPro" id="IPR052155">
    <property type="entry name" value="Biofilm_reg_signaling"/>
</dbReference>
<feature type="domain" description="PAS" evidence="6">
    <location>
        <begin position="157"/>
        <end position="215"/>
    </location>
</feature>
<evidence type="ECO:0000313" key="8">
    <source>
        <dbReference type="EMBL" id="SFC45978.1"/>
    </source>
</evidence>
<sequence length="778" mass="86407">MTMAPTLTETGGRAGNDEQRGGSFSSSVTVLLVDDDEAFVELVADYLEREHGFTTYTVTRADRALEFLERGEETVDCLVSDYRMPGTDGLELLETVTDGYPELPFVMFAGQGSEEVASRAIQRGADDYLQKDTGRTRYDLLATRIRSCVTITRQQRQLRNLYDAIEDAGHAMVVTDRQGTITYANPSMATLSGYEVEELVGETPAILSSGVHDEEFYRDLWETVSNGEVWQGEVVNERKDGSRYVIDQTIAPITAGGRTTVAGDGEADGDGGDPRQQVEGYVAINRDVTERKERERELRQFRNAVERAGHAVLMTDAEGRIEYVNEAFERITGYDREDAVGRTPAILRSGEHDEPFYRELWETILEGEVWQGEVINERKDGTQYVVDQTIAPITDADGEAVEGYVAINRDVTERKERERELRQYRKAVRHAGHGVLITDTAGTIEYVNEAFEEMTGYSSAEAIGRTPAILKSGEHNEPFYRELWETILEGEVWQGEVVNERKDGTQYVVDQTIAPITATGQGGGGDGTPSPADIEGFVAINRDVTRLKEYERELEEQNERLKEYGHTVAHDLRNPLTLLEAELETLRTVAETAECDDGRVDPAAVRDRCSNVDEVVDRMRTLIDDLLTMAEQGQLVLDPDPASLETVAAEAHRQIGSVVDLRVEDTTVDADPDRLRELLSNLLRNAVEHVGDDVAVRVGPLDFEEGFFLEDDGPGIPESDRDRAFDRGFTTAEDGTGFGLAIVERIANAHGWDVAVTEGADGGARFEFRAEDGSETDR</sequence>